<reference evidence="1 2" key="1">
    <citation type="submission" date="2019-08" db="EMBL/GenBank/DDBJ databases">
        <title>Draft genome sequences of two oriental melons (Cucumis melo L. var makuwa).</title>
        <authorList>
            <person name="Kwon S.-Y."/>
        </authorList>
    </citation>
    <scope>NUCLEOTIDE SEQUENCE [LARGE SCALE GENOMIC DNA]</scope>
    <source>
        <strain evidence="2">cv. Chang Bougi</strain>
        <tissue evidence="1">Leaf</tissue>
    </source>
</reference>
<name>A0A5D3DIH4_CUCMM</name>
<gene>
    <name evidence="1" type="ORF">E5676_scaffold605G00280</name>
</gene>
<dbReference type="EMBL" id="SSTD01004528">
    <property type="protein sequence ID" value="TYK23427.1"/>
    <property type="molecule type" value="Genomic_DNA"/>
</dbReference>
<comment type="caution">
    <text evidence="1">The sequence shown here is derived from an EMBL/GenBank/DDBJ whole genome shotgun (WGS) entry which is preliminary data.</text>
</comment>
<protein>
    <recommendedName>
        <fullName evidence="3">Envelope-like protein</fullName>
    </recommendedName>
</protein>
<evidence type="ECO:0008006" key="3">
    <source>
        <dbReference type="Google" id="ProtNLM"/>
    </source>
</evidence>
<sequence length="208" mass="22621">MSIMDLIRKAGLEKTISNVGPFYPIHIRGFKFVINGFLGNIVDIDCSPTCPTTEVLAVVLSDGTLFTWPVNGISAAALSIKYDILHKIGIANWFPSSHASAYLLLKVKIPIALPRLFSSLLLHLNGAMLTATDAPGPEPKTIALSYRLFQGSHVPDIDHDELASCIVNSLTAESRALTTSITLLSERRLEVDAFLRHLKSLGPSTSRQ</sequence>
<accession>A0A5D3DIH4</accession>
<dbReference type="Proteomes" id="UP000321947">
    <property type="component" value="Unassembled WGS sequence"/>
</dbReference>
<dbReference type="AlphaFoldDB" id="A0A5D3DIH4"/>
<organism evidence="1 2">
    <name type="scientific">Cucumis melo var. makuwa</name>
    <name type="common">Oriental melon</name>
    <dbReference type="NCBI Taxonomy" id="1194695"/>
    <lineage>
        <taxon>Eukaryota</taxon>
        <taxon>Viridiplantae</taxon>
        <taxon>Streptophyta</taxon>
        <taxon>Embryophyta</taxon>
        <taxon>Tracheophyta</taxon>
        <taxon>Spermatophyta</taxon>
        <taxon>Magnoliopsida</taxon>
        <taxon>eudicotyledons</taxon>
        <taxon>Gunneridae</taxon>
        <taxon>Pentapetalae</taxon>
        <taxon>rosids</taxon>
        <taxon>fabids</taxon>
        <taxon>Cucurbitales</taxon>
        <taxon>Cucurbitaceae</taxon>
        <taxon>Benincaseae</taxon>
        <taxon>Cucumis</taxon>
    </lineage>
</organism>
<proteinExistence type="predicted"/>
<evidence type="ECO:0000313" key="1">
    <source>
        <dbReference type="EMBL" id="TYK23427.1"/>
    </source>
</evidence>
<evidence type="ECO:0000313" key="2">
    <source>
        <dbReference type="Proteomes" id="UP000321947"/>
    </source>
</evidence>